<proteinExistence type="inferred from homology"/>
<dbReference type="RefSeq" id="WP_197455727.1">
    <property type="nucleotide sequence ID" value="NZ_CP037423.1"/>
</dbReference>
<dbReference type="Pfam" id="PF00012">
    <property type="entry name" value="HSP70"/>
    <property type="match status" value="1"/>
</dbReference>
<dbReference type="FunFam" id="3.30.420.40:FF:000071">
    <property type="entry name" value="Molecular chaperone DnaK"/>
    <property type="match status" value="1"/>
</dbReference>
<dbReference type="Gene3D" id="2.60.34.10">
    <property type="entry name" value="Substrate Binding Domain Of DNAk, Chain A, domain 1"/>
    <property type="match status" value="1"/>
</dbReference>
<evidence type="ECO:0000256" key="3">
    <source>
        <dbReference type="ARBA" id="ARBA00022840"/>
    </source>
</evidence>
<keyword evidence="2 5" id="KW-0547">Nucleotide-binding</keyword>
<dbReference type="GO" id="GO:0005524">
    <property type="term" value="F:ATP binding"/>
    <property type="evidence" value="ECO:0007669"/>
    <property type="project" value="UniProtKB-KW"/>
</dbReference>
<protein>
    <submittedName>
        <fullName evidence="6">Chaperone protein DnaK</fullName>
    </submittedName>
</protein>
<reference evidence="6 7" key="1">
    <citation type="submission" date="2019-03" db="EMBL/GenBank/DDBJ databases">
        <title>Deep-cultivation of Planctomycetes and their phenomic and genomic characterization uncovers novel biology.</title>
        <authorList>
            <person name="Wiegand S."/>
            <person name="Jogler M."/>
            <person name="Boedeker C."/>
            <person name="Pinto D."/>
            <person name="Vollmers J."/>
            <person name="Rivas-Marin E."/>
            <person name="Kohn T."/>
            <person name="Peeters S.H."/>
            <person name="Heuer A."/>
            <person name="Rast P."/>
            <person name="Oberbeckmann S."/>
            <person name="Bunk B."/>
            <person name="Jeske O."/>
            <person name="Meyerdierks A."/>
            <person name="Storesund J.E."/>
            <person name="Kallscheuer N."/>
            <person name="Luecker S."/>
            <person name="Lage O.M."/>
            <person name="Pohl T."/>
            <person name="Merkel B.J."/>
            <person name="Hornburger P."/>
            <person name="Mueller R.-W."/>
            <person name="Bruemmer F."/>
            <person name="Labrenz M."/>
            <person name="Spormann A.M."/>
            <person name="Op den Camp H."/>
            <person name="Overmann J."/>
            <person name="Amann R."/>
            <person name="Jetten M.S.M."/>
            <person name="Mascher T."/>
            <person name="Medema M.H."/>
            <person name="Devos D.P."/>
            <person name="Kaster A.-K."/>
            <person name="Ovreas L."/>
            <person name="Rohde M."/>
            <person name="Galperin M.Y."/>
            <person name="Jogler C."/>
        </authorList>
    </citation>
    <scope>NUCLEOTIDE SEQUENCE [LARGE SCALE GENOMIC DNA]</scope>
    <source>
        <strain evidence="6 7">Enr13</strain>
    </source>
</reference>
<sequence>MTHSDPSPVIGIDLGTTNSVVAVVNAGQPKVLAVDGASIMPSVVGIDPSGKLITGLVARNQQVAFPDRTVTSVKRQMGQTVQIPMGDQEFSPPEISAIILRRLKDHAAMALGVPVDRAVITVPAFFDENQRQATRHAGELAGLKVERIINEPTAATLAYHVHEDRDINVVVYDFGGGTFDVSIARMESGVIEVISSRGDTALGGDDLDLALMNHVADGFQSKHAVDLREDTSARWRLLHACESAKRDLSTEETVTISEEFIAEKDGQPLHLSVTVSRDEYETLISGFIDRTIECVDQALRDAKLTLDQIDELVLVGGSTRTPLVESRLRQEFGLAPCRAVDPDLAVALGAAIQGAMIEGQAVDAVLVDVATHTLGIAALAGSGFGLGDLKFVPILHRGSPLPARYEDAFFAVSDDQKIAEIKVYQGEHDDLKHNKRLGKFDLPLKDPTDLRGKIVVRFELTLDGTLKVTATQSASGISEELSINNALSESQEEGRADALRRIDDLFETVEPIPAEDASETQPGWQPRHRIDAAQDVADPNSSAKELALIAKAIRVAGSAGKEDAEELHDLITQLKEAVDEENDDLIDALVQEIEDVIFYVEQ</sequence>
<dbReference type="SUPFAM" id="SSF53067">
    <property type="entry name" value="Actin-like ATPase domain"/>
    <property type="match status" value="2"/>
</dbReference>
<organism evidence="6 7">
    <name type="scientific">Stieleria neptunia</name>
    <dbReference type="NCBI Taxonomy" id="2527979"/>
    <lineage>
        <taxon>Bacteria</taxon>
        <taxon>Pseudomonadati</taxon>
        <taxon>Planctomycetota</taxon>
        <taxon>Planctomycetia</taxon>
        <taxon>Pirellulales</taxon>
        <taxon>Pirellulaceae</taxon>
        <taxon>Stieleria</taxon>
    </lineage>
</organism>
<accession>A0A518HIU9</accession>
<evidence type="ECO:0000313" key="7">
    <source>
        <dbReference type="Proteomes" id="UP000319004"/>
    </source>
</evidence>
<evidence type="ECO:0000256" key="2">
    <source>
        <dbReference type="ARBA" id="ARBA00022741"/>
    </source>
</evidence>
<dbReference type="InterPro" id="IPR043129">
    <property type="entry name" value="ATPase_NBD"/>
</dbReference>
<dbReference type="GO" id="GO:0140662">
    <property type="term" value="F:ATP-dependent protein folding chaperone"/>
    <property type="evidence" value="ECO:0007669"/>
    <property type="project" value="InterPro"/>
</dbReference>
<keyword evidence="4" id="KW-0143">Chaperone</keyword>
<dbReference type="PANTHER" id="PTHR19375">
    <property type="entry name" value="HEAT SHOCK PROTEIN 70KDA"/>
    <property type="match status" value="1"/>
</dbReference>
<name>A0A518HIU9_9BACT</name>
<keyword evidence="3 5" id="KW-0067">ATP-binding</keyword>
<dbReference type="InterPro" id="IPR029047">
    <property type="entry name" value="HSP70_peptide-bd_sf"/>
</dbReference>
<dbReference type="SUPFAM" id="SSF100920">
    <property type="entry name" value="Heat shock protein 70kD (HSP70), peptide-binding domain"/>
    <property type="match status" value="1"/>
</dbReference>
<evidence type="ECO:0000313" key="6">
    <source>
        <dbReference type="EMBL" id="QDV40720.1"/>
    </source>
</evidence>
<dbReference type="EMBL" id="CP037423">
    <property type="protein sequence ID" value="QDV40720.1"/>
    <property type="molecule type" value="Genomic_DNA"/>
</dbReference>
<dbReference type="Gene3D" id="3.90.640.10">
    <property type="entry name" value="Actin, Chain A, domain 4"/>
    <property type="match status" value="1"/>
</dbReference>
<dbReference type="Gene3D" id="3.30.420.40">
    <property type="match status" value="2"/>
</dbReference>
<dbReference type="InterPro" id="IPR018181">
    <property type="entry name" value="Heat_shock_70_CS"/>
</dbReference>
<dbReference type="PROSITE" id="PS00297">
    <property type="entry name" value="HSP70_1"/>
    <property type="match status" value="1"/>
</dbReference>
<dbReference type="PRINTS" id="PR00301">
    <property type="entry name" value="HEATSHOCK70"/>
</dbReference>
<dbReference type="FunFam" id="3.90.640.10:FF:000003">
    <property type="entry name" value="Molecular chaperone DnaK"/>
    <property type="match status" value="1"/>
</dbReference>
<comment type="similarity">
    <text evidence="1 5">Belongs to the heat shock protein 70 family.</text>
</comment>
<evidence type="ECO:0000256" key="5">
    <source>
        <dbReference type="RuleBase" id="RU003322"/>
    </source>
</evidence>
<keyword evidence="7" id="KW-1185">Reference proteome</keyword>
<evidence type="ECO:0000256" key="1">
    <source>
        <dbReference type="ARBA" id="ARBA00007381"/>
    </source>
</evidence>
<dbReference type="Proteomes" id="UP000319004">
    <property type="component" value="Chromosome"/>
</dbReference>
<evidence type="ECO:0000256" key="4">
    <source>
        <dbReference type="ARBA" id="ARBA00023186"/>
    </source>
</evidence>
<dbReference type="InterPro" id="IPR013126">
    <property type="entry name" value="Hsp_70_fam"/>
</dbReference>
<dbReference type="KEGG" id="snep:Enr13x_05560"/>
<gene>
    <name evidence="6" type="primary">dnaK_1</name>
    <name evidence="6" type="ORF">Enr13x_05560</name>
</gene>
<dbReference type="AlphaFoldDB" id="A0A518HIU9"/>